<keyword evidence="4" id="KW-0444">Lipid biosynthesis</keyword>
<evidence type="ECO:0000256" key="6">
    <source>
        <dbReference type="ARBA" id="ARBA00022692"/>
    </source>
</evidence>
<dbReference type="VEuPathDB" id="AmoebaDB:EIN_267520"/>
<keyword evidence="5" id="KW-0808">Transferase</keyword>
<feature type="transmembrane region" description="Helical" evidence="14">
    <location>
        <begin position="194"/>
        <end position="214"/>
    </location>
</feature>
<reference evidence="15 16" key="1">
    <citation type="submission" date="2012-10" db="EMBL/GenBank/DDBJ databases">
        <authorList>
            <person name="Zafar N."/>
            <person name="Inman J."/>
            <person name="Hall N."/>
            <person name="Lorenzi H."/>
            <person name="Caler E."/>
        </authorList>
    </citation>
    <scope>NUCLEOTIDE SEQUENCE [LARGE SCALE GENOMIC DNA]</scope>
    <source>
        <strain evidence="15 16">IP1</strain>
    </source>
</reference>
<comment type="similarity">
    <text evidence="2">Belongs to the GPC1 family.</text>
</comment>
<evidence type="ECO:0000256" key="2">
    <source>
        <dbReference type="ARBA" id="ARBA00006675"/>
    </source>
</evidence>
<evidence type="ECO:0000256" key="9">
    <source>
        <dbReference type="ARBA" id="ARBA00023136"/>
    </source>
</evidence>
<evidence type="ECO:0000256" key="4">
    <source>
        <dbReference type="ARBA" id="ARBA00022516"/>
    </source>
</evidence>
<evidence type="ECO:0000256" key="10">
    <source>
        <dbReference type="ARBA" id="ARBA00023209"/>
    </source>
</evidence>
<dbReference type="AlphaFoldDB" id="A0A0A1U875"/>
<evidence type="ECO:0000256" key="8">
    <source>
        <dbReference type="ARBA" id="ARBA00023098"/>
    </source>
</evidence>
<gene>
    <name evidence="15" type="ORF">EIN_267520</name>
</gene>
<keyword evidence="7 14" id="KW-1133">Transmembrane helix</keyword>
<feature type="transmembrane region" description="Helical" evidence="14">
    <location>
        <begin position="77"/>
        <end position="95"/>
    </location>
</feature>
<dbReference type="OrthoDB" id="406287at2759"/>
<dbReference type="GO" id="GO:0016746">
    <property type="term" value="F:acyltransferase activity"/>
    <property type="evidence" value="ECO:0007669"/>
    <property type="project" value="UniProtKB-KW"/>
</dbReference>
<evidence type="ECO:0000256" key="7">
    <source>
        <dbReference type="ARBA" id="ARBA00022989"/>
    </source>
</evidence>
<evidence type="ECO:0000256" key="5">
    <source>
        <dbReference type="ARBA" id="ARBA00022679"/>
    </source>
</evidence>
<feature type="region of interest" description="Disordered" evidence="13">
    <location>
        <begin position="1"/>
        <end position="24"/>
    </location>
</feature>
<name>A0A0A1U875_ENTIV</name>
<evidence type="ECO:0000313" key="15">
    <source>
        <dbReference type="EMBL" id="ELP91036.1"/>
    </source>
</evidence>
<keyword evidence="12" id="KW-0012">Acyltransferase</keyword>
<dbReference type="GeneID" id="14889997"/>
<sequence>MFKTSHLEKNKSMSTSSQQTPEEDIPVTSAITEEQLEYFHSFKLGNIKLLDKISFVIGVCLLLMGEYIVLLRPDLMHVFYVCLFIPLVTSRYLVYRMNRWHYFLLDFCYFTNITLIISLFRGFVLKQDISWIFTTLFVCITGPLLTAIPMWNNSLVFHDFTKLTSITIHLLPGMVVYCLRWYGTLEVPQELTVWTGFVFPWLFYIAWQILYLIITEVFKREEIYEEGYMTSVRWLVEEKPHKAIMFFRQFFPERFSTLFVMVVTQLFMFLVTTLPQFYIYKHRLVHQAWILFCFLFCVWNGANYYFEVFVNRYVDYLTKFKSSRKYTPKKKSI</sequence>
<dbReference type="Pfam" id="PF10998">
    <property type="entry name" value="DUF2838"/>
    <property type="match status" value="1"/>
</dbReference>
<keyword evidence="16" id="KW-1185">Reference proteome</keyword>
<keyword evidence="8" id="KW-0443">Lipid metabolism</keyword>
<dbReference type="EMBL" id="KB206479">
    <property type="protein sequence ID" value="ELP91036.1"/>
    <property type="molecule type" value="Genomic_DNA"/>
</dbReference>
<proteinExistence type="inferred from homology"/>
<dbReference type="PANTHER" id="PTHR31201:SF1">
    <property type="entry name" value="GLYCEROPHOSPHOCHOLINE ACYLTRANSFERASE 1"/>
    <property type="match status" value="1"/>
</dbReference>
<dbReference type="KEGG" id="eiv:EIN_267520"/>
<evidence type="ECO:0000256" key="1">
    <source>
        <dbReference type="ARBA" id="ARBA00004141"/>
    </source>
</evidence>
<evidence type="ECO:0000256" key="13">
    <source>
        <dbReference type="SAM" id="MobiDB-lite"/>
    </source>
</evidence>
<dbReference type="GO" id="GO:0016020">
    <property type="term" value="C:membrane"/>
    <property type="evidence" value="ECO:0007669"/>
    <property type="project" value="UniProtKB-SubCell"/>
</dbReference>
<protein>
    <recommendedName>
        <fullName evidence="3">Glycerophosphocholine acyltransferase 1</fullName>
    </recommendedName>
</protein>
<dbReference type="PANTHER" id="PTHR31201">
    <property type="entry name" value="OS01G0585100 PROTEIN"/>
    <property type="match status" value="1"/>
</dbReference>
<feature type="transmembrane region" description="Helical" evidence="14">
    <location>
        <begin position="53"/>
        <end position="71"/>
    </location>
</feature>
<dbReference type="Proteomes" id="UP000014680">
    <property type="component" value="Unassembled WGS sequence"/>
</dbReference>
<keyword evidence="6 14" id="KW-0812">Transmembrane</keyword>
<evidence type="ECO:0000256" key="12">
    <source>
        <dbReference type="ARBA" id="ARBA00023315"/>
    </source>
</evidence>
<feature type="transmembrane region" description="Helical" evidence="14">
    <location>
        <begin position="163"/>
        <end position="182"/>
    </location>
</feature>
<feature type="transmembrane region" description="Helical" evidence="14">
    <location>
        <begin position="255"/>
        <end position="278"/>
    </location>
</feature>
<organism evidence="15 16">
    <name type="scientific">Entamoeba invadens IP1</name>
    <dbReference type="NCBI Taxonomy" id="370355"/>
    <lineage>
        <taxon>Eukaryota</taxon>
        <taxon>Amoebozoa</taxon>
        <taxon>Evosea</taxon>
        <taxon>Archamoebae</taxon>
        <taxon>Mastigamoebida</taxon>
        <taxon>Entamoebidae</taxon>
        <taxon>Entamoeba</taxon>
    </lineage>
</organism>
<feature type="compositionally biased region" description="Basic and acidic residues" evidence="13">
    <location>
        <begin position="1"/>
        <end position="11"/>
    </location>
</feature>
<feature type="transmembrane region" description="Helical" evidence="14">
    <location>
        <begin position="129"/>
        <end position="151"/>
    </location>
</feature>
<dbReference type="InterPro" id="IPR021261">
    <property type="entry name" value="GPCAT"/>
</dbReference>
<accession>A0A0A1U875</accession>
<evidence type="ECO:0000256" key="14">
    <source>
        <dbReference type="SAM" id="Phobius"/>
    </source>
</evidence>
<keyword evidence="11" id="KW-1208">Phospholipid metabolism</keyword>
<evidence type="ECO:0000256" key="3">
    <source>
        <dbReference type="ARBA" id="ARBA00019082"/>
    </source>
</evidence>
<feature type="transmembrane region" description="Helical" evidence="14">
    <location>
        <begin position="284"/>
        <end position="306"/>
    </location>
</feature>
<dbReference type="GO" id="GO:0006656">
    <property type="term" value="P:phosphatidylcholine biosynthetic process"/>
    <property type="evidence" value="ECO:0007669"/>
    <property type="project" value="TreeGrafter"/>
</dbReference>
<evidence type="ECO:0000313" key="16">
    <source>
        <dbReference type="Proteomes" id="UP000014680"/>
    </source>
</evidence>
<comment type="subcellular location">
    <subcellularLocation>
        <location evidence="1">Membrane</location>
        <topology evidence="1">Multi-pass membrane protein</topology>
    </subcellularLocation>
</comment>
<dbReference type="RefSeq" id="XP_004257807.1">
    <property type="nucleotide sequence ID" value="XM_004257759.1"/>
</dbReference>
<keyword evidence="9 14" id="KW-0472">Membrane</keyword>
<evidence type="ECO:0000256" key="11">
    <source>
        <dbReference type="ARBA" id="ARBA00023264"/>
    </source>
</evidence>
<feature type="transmembrane region" description="Helical" evidence="14">
    <location>
        <begin position="102"/>
        <end position="123"/>
    </location>
</feature>
<keyword evidence="10" id="KW-0594">Phospholipid biosynthesis</keyword>